<feature type="region of interest" description="Disordered" evidence="1">
    <location>
        <begin position="491"/>
        <end position="529"/>
    </location>
</feature>
<feature type="region of interest" description="Disordered" evidence="1">
    <location>
        <begin position="340"/>
        <end position="381"/>
    </location>
</feature>
<keyword evidence="3" id="KW-1185">Reference proteome</keyword>
<feature type="region of interest" description="Disordered" evidence="1">
    <location>
        <begin position="412"/>
        <end position="465"/>
    </location>
</feature>
<dbReference type="OrthoDB" id="10465129at2759"/>
<evidence type="ECO:0000313" key="3">
    <source>
        <dbReference type="Proteomes" id="UP000650467"/>
    </source>
</evidence>
<gene>
    <name evidence="2" type="ORF">HXX76_008653</name>
</gene>
<sequence>MLAGRLAWASFTYCYFLGTNDLAGLPAKKPRGGGCGGKAAAAKGKAKSKAKGKGAPKGRGAAAAAAAAADGAGVGDGSEEDAAAGEDALLEMPPVAEQAYEWLLRLVGKRGWHPDGEVSLAFKDWVKRTREWLDAGLGEDWTKQHAAEAEARHVSKTKSLKSQDADKPFFPIYPYHVNSGRDNRVKCSLTSVRKKGKQQQSATAAAAGADEDAKSEQARMERSFPTGCCGLPAEYGQATNCTLGFLVMSDVCEALIQAAEGWDKLPNSGALQAFLYRHVLQHKAGAKEREAVKANDLASGYPQLLASCVEGWERALTHVHRVWLPVAMQAYLDVTSSAPEDLDAPKGGSSAANAGTSTGAGASGSAAGPSGSGSCPRLTRPQHVPKPQLLLPCCIPPEEVLARAEMAQKLAEEQSARARTEYEVRVKQEQEEQEERSPGPVSPRLREDAQSQPRLAAAAGAPAPAPAPAGLLGAPLVPMLAARLPGQAGCGAAAAASGLPDAEHLPQPHPQQQQAQPHTGSAMDMDIDGPHDPGLVRRLQDVRLGSPGAAAPAVGAAGAGAAAGRTTGPGAEPVLGLVERLRVALVHDTELRRQQAGVGAAADEEALAEALASLERAIEARKAVMRVHG</sequence>
<reference evidence="2" key="1">
    <citation type="journal article" date="2020" name="bioRxiv">
        <title>Comparative genomics of Chlamydomonas.</title>
        <authorList>
            <person name="Craig R.J."/>
            <person name="Hasan A.R."/>
            <person name="Ness R.W."/>
            <person name="Keightley P.D."/>
        </authorList>
    </citation>
    <scope>NUCLEOTIDE SEQUENCE</scope>
    <source>
        <strain evidence="2">SAG 7.73</strain>
    </source>
</reference>
<feature type="compositionally biased region" description="Basic residues" evidence="1">
    <location>
        <begin position="44"/>
        <end position="56"/>
    </location>
</feature>
<feature type="region of interest" description="Disordered" evidence="1">
    <location>
        <begin position="192"/>
        <end position="217"/>
    </location>
</feature>
<organism evidence="2 3">
    <name type="scientific">Chlamydomonas incerta</name>
    <dbReference type="NCBI Taxonomy" id="51695"/>
    <lineage>
        <taxon>Eukaryota</taxon>
        <taxon>Viridiplantae</taxon>
        <taxon>Chlorophyta</taxon>
        <taxon>core chlorophytes</taxon>
        <taxon>Chlorophyceae</taxon>
        <taxon>CS clade</taxon>
        <taxon>Chlamydomonadales</taxon>
        <taxon>Chlamydomonadaceae</taxon>
        <taxon>Chlamydomonas</taxon>
    </lineage>
</organism>
<dbReference type="AlphaFoldDB" id="A0A835STP0"/>
<feature type="compositionally biased region" description="Low complexity" evidence="1">
    <location>
        <begin position="455"/>
        <end position="465"/>
    </location>
</feature>
<accession>A0A835STP0</accession>
<proteinExistence type="predicted"/>
<feature type="region of interest" description="Disordered" evidence="1">
    <location>
        <begin position="30"/>
        <end position="82"/>
    </location>
</feature>
<name>A0A835STP0_CHLIN</name>
<evidence type="ECO:0000313" key="2">
    <source>
        <dbReference type="EMBL" id="KAG2432923.1"/>
    </source>
</evidence>
<dbReference type="Proteomes" id="UP000650467">
    <property type="component" value="Unassembled WGS sequence"/>
</dbReference>
<protein>
    <submittedName>
        <fullName evidence="2">Uncharacterized protein</fullName>
    </submittedName>
</protein>
<feature type="compositionally biased region" description="Low complexity" evidence="1">
    <location>
        <begin position="198"/>
        <end position="208"/>
    </location>
</feature>
<dbReference type="EMBL" id="JAEHOC010000020">
    <property type="protein sequence ID" value="KAG2432923.1"/>
    <property type="molecule type" value="Genomic_DNA"/>
</dbReference>
<comment type="caution">
    <text evidence="2">The sequence shown here is derived from an EMBL/GenBank/DDBJ whole genome shotgun (WGS) entry which is preliminary data.</text>
</comment>
<feature type="compositionally biased region" description="Low complexity" evidence="1">
    <location>
        <begin position="347"/>
        <end position="374"/>
    </location>
</feature>
<feature type="compositionally biased region" description="Low complexity" evidence="1">
    <location>
        <begin position="58"/>
        <end position="71"/>
    </location>
</feature>
<evidence type="ECO:0000256" key="1">
    <source>
        <dbReference type="SAM" id="MobiDB-lite"/>
    </source>
</evidence>
<feature type="compositionally biased region" description="Basic and acidic residues" evidence="1">
    <location>
        <begin position="412"/>
        <end position="430"/>
    </location>
</feature>